<keyword evidence="6 7" id="KW-0472">Membrane</keyword>
<evidence type="ECO:0000313" key="10">
    <source>
        <dbReference type="Proteomes" id="UP000245845"/>
    </source>
</evidence>
<feature type="transmembrane region" description="Helical" evidence="7">
    <location>
        <begin position="260"/>
        <end position="279"/>
    </location>
</feature>
<feature type="transmembrane region" description="Helical" evidence="7">
    <location>
        <begin position="343"/>
        <end position="362"/>
    </location>
</feature>
<accession>A0A2Y9BK10</accession>
<name>A0A2Y9BK10_9FIRM</name>
<dbReference type="InterPro" id="IPR036259">
    <property type="entry name" value="MFS_trans_sf"/>
</dbReference>
<feature type="domain" description="Major facilitator superfamily (MFS) profile" evidence="8">
    <location>
        <begin position="1"/>
        <end position="194"/>
    </location>
</feature>
<comment type="subcellular location">
    <subcellularLocation>
        <location evidence="1">Cell membrane</location>
        <topology evidence="1">Multi-pass membrane protein</topology>
    </subcellularLocation>
</comment>
<dbReference type="CDD" id="cd06173">
    <property type="entry name" value="MFS_MefA_like"/>
    <property type="match status" value="1"/>
</dbReference>
<evidence type="ECO:0000256" key="6">
    <source>
        <dbReference type="ARBA" id="ARBA00023136"/>
    </source>
</evidence>
<dbReference type="SUPFAM" id="SSF103473">
    <property type="entry name" value="MFS general substrate transporter"/>
    <property type="match status" value="1"/>
</dbReference>
<reference evidence="9 10" key="1">
    <citation type="submission" date="2018-05" db="EMBL/GenBank/DDBJ databases">
        <title>The Hungate 1000. A catalogue of reference genomes from the rumen microbiome.</title>
        <authorList>
            <person name="Kelly W."/>
        </authorList>
    </citation>
    <scope>NUCLEOTIDE SEQUENCE [LARGE SCALE GENOMIC DNA]</scope>
    <source>
        <strain evidence="9 10">NLAE-zl-C242</strain>
    </source>
</reference>
<keyword evidence="4 7" id="KW-0812">Transmembrane</keyword>
<evidence type="ECO:0000256" key="2">
    <source>
        <dbReference type="ARBA" id="ARBA00022448"/>
    </source>
</evidence>
<sequence length="397" mass="43476">MNKSNWKSSISRFLTAQTISLFGSSIVQYAIVWYITLSTSSGKMLTISTLCGFLPQIVISLFAGVWIDRYDRKKMIMLSDSVIAVSTLLLAVTFLSGHKSIWLLFLVLVIRSAGTGIQTPAVNSVIPQIVPQEELMRINGINSTLSSLMMFLSPAVSGVILSVAPFETTLLIDFLTAVIGVGITATVYIKPVHKERSRLNSGMEEIRSGFLYLKENHFIKRLLSYQLIILFLISPSAFLTPLMVKRTFGADVWRLTASEMTYSLGMIAGGLLIASWGGFRKKMNTTMSAGAFYGMLMIALGSAPVFPFYLVCNALIGITSPCYNAPITVTIQEKVPQEMHGRIFSFMQIATSCALPLGMAVFGPLADVVKVQTLLTATGISVVAISLAVWKMHFLEY</sequence>
<dbReference type="InterPro" id="IPR011701">
    <property type="entry name" value="MFS"/>
</dbReference>
<evidence type="ECO:0000256" key="5">
    <source>
        <dbReference type="ARBA" id="ARBA00022989"/>
    </source>
</evidence>
<feature type="transmembrane region" description="Helical" evidence="7">
    <location>
        <begin position="291"/>
        <end position="311"/>
    </location>
</feature>
<dbReference type="RefSeq" id="WP_109732501.1">
    <property type="nucleotide sequence ID" value="NZ_BAAACK010000005.1"/>
</dbReference>
<feature type="transmembrane region" description="Helical" evidence="7">
    <location>
        <begin position="170"/>
        <end position="189"/>
    </location>
</feature>
<dbReference type="PANTHER" id="PTHR43266:SF10">
    <property type="entry name" value="BACILYSIN EXPORTER BACE-RELATED"/>
    <property type="match status" value="1"/>
</dbReference>
<dbReference type="PANTHER" id="PTHR43266">
    <property type="entry name" value="MACROLIDE-EFFLUX PROTEIN"/>
    <property type="match status" value="1"/>
</dbReference>
<keyword evidence="5 7" id="KW-1133">Transmembrane helix</keyword>
<dbReference type="Pfam" id="PF07690">
    <property type="entry name" value="MFS_1"/>
    <property type="match status" value="1"/>
</dbReference>
<feature type="transmembrane region" description="Helical" evidence="7">
    <location>
        <begin position="12"/>
        <end position="35"/>
    </location>
</feature>
<evidence type="ECO:0000256" key="1">
    <source>
        <dbReference type="ARBA" id="ARBA00004651"/>
    </source>
</evidence>
<dbReference type="GO" id="GO:0005886">
    <property type="term" value="C:plasma membrane"/>
    <property type="evidence" value="ECO:0007669"/>
    <property type="project" value="UniProtKB-SubCell"/>
</dbReference>
<feature type="transmembrane region" description="Helical" evidence="7">
    <location>
        <begin position="222"/>
        <end position="240"/>
    </location>
</feature>
<evidence type="ECO:0000256" key="4">
    <source>
        <dbReference type="ARBA" id="ARBA00022692"/>
    </source>
</evidence>
<dbReference type="AlphaFoldDB" id="A0A2Y9BK10"/>
<evidence type="ECO:0000256" key="7">
    <source>
        <dbReference type="SAM" id="Phobius"/>
    </source>
</evidence>
<evidence type="ECO:0000313" key="9">
    <source>
        <dbReference type="EMBL" id="PWJ27692.1"/>
    </source>
</evidence>
<dbReference type="InterPro" id="IPR020846">
    <property type="entry name" value="MFS_dom"/>
</dbReference>
<feature type="transmembrane region" description="Helical" evidence="7">
    <location>
        <begin position="374"/>
        <end position="394"/>
    </location>
</feature>
<dbReference type="PROSITE" id="PS50850">
    <property type="entry name" value="MFS"/>
    <property type="match status" value="1"/>
</dbReference>
<keyword evidence="10" id="KW-1185">Reference proteome</keyword>
<dbReference type="Proteomes" id="UP000245845">
    <property type="component" value="Unassembled WGS sequence"/>
</dbReference>
<keyword evidence="2" id="KW-0813">Transport</keyword>
<evidence type="ECO:0000259" key="8">
    <source>
        <dbReference type="PROSITE" id="PS50850"/>
    </source>
</evidence>
<protein>
    <submittedName>
        <fullName evidence="9">DHA3 family macrolide efflux protein-like MFS transporter</fullName>
    </submittedName>
</protein>
<keyword evidence="3" id="KW-1003">Cell membrane</keyword>
<proteinExistence type="predicted"/>
<evidence type="ECO:0000256" key="3">
    <source>
        <dbReference type="ARBA" id="ARBA00022475"/>
    </source>
</evidence>
<organism evidence="9 10">
    <name type="scientific">Faecalicatena orotica</name>
    <dbReference type="NCBI Taxonomy" id="1544"/>
    <lineage>
        <taxon>Bacteria</taxon>
        <taxon>Bacillati</taxon>
        <taxon>Bacillota</taxon>
        <taxon>Clostridia</taxon>
        <taxon>Lachnospirales</taxon>
        <taxon>Lachnospiraceae</taxon>
        <taxon>Faecalicatena</taxon>
    </lineage>
</organism>
<dbReference type="Gene3D" id="1.20.1250.20">
    <property type="entry name" value="MFS general substrate transporter like domains"/>
    <property type="match status" value="1"/>
</dbReference>
<dbReference type="OrthoDB" id="9763297at2"/>
<dbReference type="EMBL" id="QGDL01000011">
    <property type="protein sequence ID" value="PWJ27692.1"/>
    <property type="molecule type" value="Genomic_DNA"/>
</dbReference>
<feature type="transmembrane region" description="Helical" evidence="7">
    <location>
        <begin position="47"/>
        <end position="67"/>
    </location>
</feature>
<comment type="caution">
    <text evidence="9">The sequence shown here is derived from an EMBL/GenBank/DDBJ whole genome shotgun (WGS) entry which is preliminary data.</text>
</comment>
<dbReference type="GO" id="GO:0022857">
    <property type="term" value="F:transmembrane transporter activity"/>
    <property type="evidence" value="ECO:0007669"/>
    <property type="project" value="InterPro"/>
</dbReference>
<gene>
    <name evidence="9" type="ORF">A8806_111129</name>
</gene>